<protein>
    <submittedName>
        <fullName evidence="1">Uncharacterized protein</fullName>
    </submittedName>
</protein>
<dbReference type="EMBL" id="CAVNYO010000108">
    <property type="protein sequence ID" value="CAK5266161.1"/>
    <property type="molecule type" value="Genomic_DNA"/>
</dbReference>
<name>A0AAD2GYW1_9AGAR</name>
<evidence type="ECO:0000313" key="2">
    <source>
        <dbReference type="Proteomes" id="UP001295794"/>
    </source>
</evidence>
<evidence type="ECO:0000313" key="1">
    <source>
        <dbReference type="EMBL" id="CAK5266161.1"/>
    </source>
</evidence>
<gene>
    <name evidence="1" type="ORF">MYCIT1_LOCUS7742</name>
</gene>
<keyword evidence="2" id="KW-1185">Reference proteome</keyword>
<organism evidence="1 2">
    <name type="scientific">Mycena citricolor</name>
    <dbReference type="NCBI Taxonomy" id="2018698"/>
    <lineage>
        <taxon>Eukaryota</taxon>
        <taxon>Fungi</taxon>
        <taxon>Dikarya</taxon>
        <taxon>Basidiomycota</taxon>
        <taxon>Agaricomycotina</taxon>
        <taxon>Agaricomycetes</taxon>
        <taxon>Agaricomycetidae</taxon>
        <taxon>Agaricales</taxon>
        <taxon>Marasmiineae</taxon>
        <taxon>Mycenaceae</taxon>
        <taxon>Mycena</taxon>
    </lineage>
</organism>
<accession>A0AAD2GYW1</accession>
<comment type="caution">
    <text evidence="1">The sequence shown here is derived from an EMBL/GenBank/DDBJ whole genome shotgun (WGS) entry which is preliminary data.</text>
</comment>
<reference evidence="1" key="1">
    <citation type="submission" date="2023-11" db="EMBL/GenBank/DDBJ databases">
        <authorList>
            <person name="De Vega J J."/>
            <person name="De Vega J J."/>
        </authorList>
    </citation>
    <scope>NUCLEOTIDE SEQUENCE</scope>
</reference>
<dbReference type="AlphaFoldDB" id="A0AAD2GYW1"/>
<dbReference type="Proteomes" id="UP001295794">
    <property type="component" value="Unassembled WGS sequence"/>
</dbReference>
<sequence length="175" mass="19579">MHLACPPCLRLSVSPRSFAGRRARIAHDVWWPVVLHCHHASTPRLIPLVNCNEWSTACSWLWRHAPVSFSSTIKSLRPNHAALFHLELRSPGLLDQSSTVIVSHHLFVAPFKSSSLSSSASSFVSWLCWKVRLSKSRSSRIVSLPELRDSATYTLNRLNPPVGGIAMSTMTRFNV</sequence>
<proteinExistence type="predicted"/>